<protein>
    <submittedName>
        <fullName evidence="2">Uncharacterized protein</fullName>
    </submittedName>
</protein>
<keyword evidence="1" id="KW-1133">Transmembrane helix</keyword>
<proteinExistence type="predicted"/>
<sequence length="105" mass="12401">MDQTCIFIFIMMLVVIAAISPGNFTCRHRQSQCTGVRRPSCFESSTQLRFVCSVKYEHCQKEWLSHCTRPFHIACWDYKTHCDCLCYLPLGGKAKRRRQDSRYRL</sequence>
<keyword evidence="1" id="KW-0812">Transmembrane</keyword>
<dbReference type="AlphaFoldDB" id="A0A224Y9H9"/>
<dbReference type="EMBL" id="GFPF01003171">
    <property type="protein sequence ID" value="MAA14317.1"/>
    <property type="molecule type" value="Transcribed_RNA"/>
</dbReference>
<evidence type="ECO:0000256" key="1">
    <source>
        <dbReference type="SAM" id="Phobius"/>
    </source>
</evidence>
<organism evidence="2">
    <name type="scientific">Rhipicephalus zambeziensis</name>
    <dbReference type="NCBI Taxonomy" id="60191"/>
    <lineage>
        <taxon>Eukaryota</taxon>
        <taxon>Metazoa</taxon>
        <taxon>Ecdysozoa</taxon>
        <taxon>Arthropoda</taxon>
        <taxon>Chelicerata</taxon>
        <taxon>Arachnida</taxon>
        <taxon>Acari</taxon>
        <taxon>Parasitiformes</taxon>
        <taxon>Ixodida</taxon>
        <taxon>Ixodoidea</taxon>
        <taxon>Ixodidae</taxon>
        <taxon>Rhipicephalinae</taxon>
        <taxon>Rhipicephalus</taxon>
        <taxon>Rhipicephalus</taxon>
    </lineage>
</organism>
<accession>A0A224Y9H9</accession>
<reference evidence="2" key="1">
    <citation type="journal article" date="2017" name="Parasit. Vectors">
        <title>Sialotranscriptomics of Rhipicephalus zambeziensis reveals intricate expression profiles of secretory proteins and suggests tight temporal transcriptional regulation during blood-feeding.</title>
        <authorList>
            <person name="de Castro M.H."/>
            <person name="de Klerk D."/>
            <person name="Pienaar R."/>
            <person name="Rees D.J.G."/>
            <person name="Mans B.J."/>
        </authorList>
    </citation>
    <scope>NUCLEOTIDE SEQUENCE</scope>
    <source>
        <tissue evidence="2">Salivary glands</tissue>
    </source>
</reference>
<name>A0A224Y9H9_9ACAR</name>
<feature type="transmembrane region" description="Helical" evidence="1">
    <location>
        <begin position="6"/>
        <end position="24"/>
    </location>
</feature>
<evidence type="ECO:0000313" key="2">
    <source>
        <dbReference type="EMBL" id="MAA14317.1"/>
    </source>
</evidence>
<keyword evidence="1" id="KW-0472">Membrane</keyword>